<dbReference type="PROSITE" id="PS50089">
    <property type="entry name" value="ZF_RING_2"/>
    <property type="match status" value="1"/>
</dbReference>
<name>A0AAN7L5Z5_9MYRT</name>
<dbReference type="InterPro" id="IPR017907">
    <property type="entry name" value="Znf_RING_CS"/>
</dbReference>
<feature type="compositionally biased region" description="Basic residues" evidence="5">
    <location>
        <begin position="245"/>
        <end position="255"/>
    </location>
</feature>
<dbReference type="InterPro" id="IPR001841">
    <property type="entry name" value="Znf_RING"/>
</dbReference>
<sequence length="422" mass="47146">MTKHQGVRVRREVIATYITCPLCNKLIRNATTISECLHTFCRKCIYNKITDEELERCPICHIDLGCVPLDKLRPDHIIQDLRAKIFPFKGRKVNATLQPITNLPARRKERSLSSLVVNVPKASSQSVINCKRTKYATRKAVASQGSSFIRKHIKEEVSTEECLGSSSSLETVEKFTGNIQQGHFGELSQANGGQIRETTNGTWEKKADLWKPLHDLVEAANQTKSFKPSSKGFDASHAQGNHQPLRNKMKGSKLKTKVDNSKSKFDPAPSQVIKPKRLWRARPKRESSSGESHISLKAVLKAAGAIRDPRTGPIWFSLVASDEQEGHEPLPQVSAGYLRIKDGSLPVSYIQKYLMQKLHLNSETEVEIKCLGQTVLPSLLLHNLVDLWLQTASTSHRVPATIGSPAKDFVMVLAYSRKILDC</sequence>
<keyword evidence="3" id="KW-0862">Zinc</keyword>
<dbReference type="GO" id="GO:0004842">
    <property type="term" value="F:ubiquitin-protein transferase activity"/>
    <property type="evidence" value="ECO:0007669"/>
    <property type="project" value="InterPro"/>
</dbReference>
<evidence type="ECO:0000313" key="8">
    <source>
        <dbReference type="Proteomes" id="UP001345219"/>
    </source>
</evidence>
<evidence type="ECO:0000256" key="3">
    <source>
        <dbReference type="ARBA" id="ARBA00022833"/>
    </source>
</evidence>
<feature type="compositionally biased region" description="Basic and acidic residues" evidence="5">
    <location>
        <begin position="256"/>
        <end position="265"/>
    </location>
</feature>
<keyword evidence="2 4" id="KW-0863">Zinc-finger</keyword>
<dbReference type="SUPFAM" id="SSF57850">
    <property type="entry name" value="RING/U-box"/>
    <property type="match status" value="1"/>
</dbReference>
<comment type="caution">
    <text evidence="7">The sequence shown here is derived from an EMBL/GenBank/DDBJ whole genome shotgun (WGS) entry which is preliminary data.</text>
</comment>
<proteinExistence type="predicted"/>
<reference evidence="7 8" key="1">
    <citation type="journal article" date="2023" name="Hortic Res">
        <title>Pangenome of water caltrop reveals structural variations and asymmetric subgenome divergence after allopolyploidization.</title>
        <authorList>
            <person name="Zhang X."/>
            <person name="Chen Y."/>
            <person name="Wang L."/>
            <person name="Yuan Y."/>
            <person name="Fang M."/>
            <person name="Shi L."/>
            <person name="Lu R."/>
            <person name="Comes H.P."/>
            <person name="Ma Y."/>
            <person name="Chen Y."/>
            <person name="Huang G."/>
            <person name="Zhou Y."/>
            <person name="Zheng Z."/>
            <person name="Qiu Y."/>
        </authorList>
    </citation>
    <scope>NUCLEOTIDE SEQUENCE [LARGE SCALE GENOMIC DNA]</scope>
    <source>
        <tissue evidence="7">Roots</tissue>
    </source>
</reference>
<keyword evidence="1" id="KW-0479">Metal-binding</keyword>
<feature type="region of interest" description="Disordered" evidence="5">
    <location>
        <begin position="226"/>
        <end position="269"/>
    </location>
</feature>
<feature type="domain" description="RING-type" evidence="6">
    <location>
        <begin position="20"/>
        <end position="61"/>
    </location>
</feature>
<evidence type="ECO:0000256" key="4">
    <source>
        <dbReference type="PROSITE-ProRule" id="PRU00175"/>
    </source>
</evidence>
<keyword evidence="8" id="KW-1185">Reference proteome</keyword>
<dbReference type="PANTHER" id="PTHR46293">
    <property type="entry name" value="E3 UBIQUITIN PROTEIN LIGASE DRIP1"/>
    <property type="match status" value="1"/>
</dbReference>
<dbReference type="PANTHER" id="PTHR46293:SF16">
    <property type="entry name" value="E3 UBIQUITIN PROTEIN LIGASE DRIP1"/>
    <property type="match status" value="1"/>
</dbReference>
<dbReference type="AlphaFoldDB" id="A0AAN7L5Z5"/>
<accession>A0AAN7L5Z5</accession>
<dbReference type="CDD" id="cd16525">
    <property type="entry name" value="RING-HC_PCGF"/>
    <property type="match status" value="1"/>
</dbReference>
<dbReference type="GO" id="GO:0008270">
    <property type="term" value="F:zinc ion binding"/>
    <property type="evidence" value="ECO:0007669"/>
    <property type="project" value="UniProtKB-KW"/>
</dbReference>
<evidence type="ECO:0000256" key="2">
    <source>
        <dbReference type="ARBA" id="ARBA00022771"/>
    </source>
</evidence>
<dbReference type="SMART" id="SM00184">
    <property type="entry name" value="RING"/>
    <property type="match status" value="1"/>
</dbReference>
<organism evidence="7 8">
    <name type="scientific">Trapa incisa</name>
    <dbReference type="NCBI Taxonomy" id="236973"/>
    <lineage>
        <taxon>Eukaryota</taxon>
        <taxon>Viridiplantae</taxon>
        <taxon>Streptophyta</taxon>
        <taxon>Embryophyta</taxon>
        <taxon>Tracheophyta</taxon>
        <taxon>Spermatophyta</taxon>
        <taxon>Magnoliopsida</taxon>
        <taxon>eudicotyledons</taxon>
        <taxon>Gunneridae</taxon>
        <taxon>Pentapetalae</taxon>
        <taxon>rosids</taxon>
        <taxon>malvids</taxon>
        <taxon>Myrtales</taxon>
        <taxon>Lythraceae</taxon>
        <taxon>Trapa</taxon>
    </lineage>
</organism>
<dbReference type="InterPro" id="IPR044807">
    <property type="entry name" value="DRIP1-like"/>
</dbReference>
<evidence type="ECO:0000259" key="6">
    <source>
        <dbReference type="PROSITE" id="PS50089"/>
    </source>
</evidence>
<evidence type="ECO:0000313" key="7">
    <source>
        <dbReference type="EMBL" id="KAK4780282.1"/>
    </source>
</evidence>
<dbReference type="InterPro" id="IPR013083">
    <property type="entry name" value="Znf_RING/FYVE/PHD"/>
</dbReference>
<protein>
    <recommendedName>
        <fullName evidence="6">RING-type domain-containing protein</fullName>
    </recommendedName>
</protein>
<gene>
    <name evidence="7" type="ORF">SAY87_016388</name>
</gene>
<dbReference type="Gene3D" id="3.30.40.10">
    <property type="entry name" value="Zinc/RING finger domain, C3HC4 (zinc finger)"/>
    <property type="match status" value="1"/>
</dbReference>
<dbReference type="Proteomes" id="UP001345219">
    <property type="component" value="Chromosome 13"/>
</dbReference>
<evidence type="ECO:0000256" key="5">
    <source>
        <dbReference type="SAM" id="MobiDB-lite"/>
    </source>
</evidence>
<dbReference type="PROSITE" id="PS00518">
    <property type="entry name" value="ZF_RING_1"/>
    <property type="match status" value="1"/>
</dbReference>
<dbReference type="EMBL" id="JAXIOK010000001">
    <property type="protein sequence ID" value="KAK4780282.1"/>
    <property type="molecule type" value="Genomic_DNA"/>
</dbReference>
<dbReference type="Pfam" id="PF13923">
    <property type="entry name" value="zf-C3HC4_2"/>
    <property type="match status" value="1"/>
</dbReference>
<evidence type="ECO:0000256" key="1">
    <source>
        <dbReference type="ARBA" id="ARBA00022723"/>
    </source>
</evidence>